<evidence type="ECO:0000259" key="1">
    <source>
        <dbReference type="Pfam" id="PF17844"/>
    </source>
</evidence>
<dbReference type="RefSeq" id="WP_218121512.1">
    <property type="nucleotide sequence ID" value="NZ_CP019605.1"/>
</dbReference>
<keyword evidence="3" id="KW-1185">Reference proteome</keyword>
<dbReference type="Pfam" id="PF17844">
    <property type="entry name" value="SCP_3"/>
    <property type="match status" value="1"/>
</dbReference>
<reference evidence="2 3" key="1">
    <citation type="journal article" date="2016" name="Int. J. Syst. Evol. Microbiol.">
        <title>Tessaracoccus flavus sp. nov., isolated from the drainage system of a lindane-producing factory.</title>
        <authorList>
            <person name="Kumari R."/>
            <person name="Singh P."/>
            <person name="Schumann P."/>
            <person name="Lal R."/>
        </authorList>
    </citation>
    <scope>NUCLEOTIDE SEQUENCE [LARGE SCALE GENOMIC DNA]</scope>
    <source>
        <strain evidence="2 3">RP1T</strain>
    </source>
</reference>
<name>A0A1Q2CD67_9ACTN</name>
<evidence type="ECO:0000313" key="2">
    <source>
        <dbReference type="EMBL" id="AQP43995.1"/>
    </source>
</evidence>
<protein>
    <recommendedName>
        <fullName evidence="1">Bacterial SCP orthologue domain-containing protein</fullName>
    </recommendedName>
</protein>
<dbReference type="InterPro" id="IPR041629">
    <property type="entry name" value="SCP_3"/>
</dbReference>
<dbReference type="AlphaFoldDB" id="A0A1Q2CD67"/>
<gene>
    <name evidence="2" type="ORF">RPIT_03505</name>
</gene>
<proteinExistence type="predicted"/>
<organism evidence="2 3">
    <name type="scientific">Tessaracoccus flavus</name>
    <dbReference type="NCBI Taxonomy" id="1610493"/>
    <lineage>
        <taxon>Bacteria</taxon>
        <taxon>Bacillati</taxon>
        <taxon>Actinomycetota</taxon>
        <taxon>Actinomycetes</taxon>
        <taxon>Propionibacteriales</taxon>
        <taxon>Propionibacteriaceae</taxon>
        <taxon>Tessaracoccus</taxon>
    </lineage>
</organism>
<dbReference type="Proteomes" id="UP000188324">
    <property type="component" value="Chromosome"/>
</dbReference>
<dbReference type="KEGG" id="tfl:RPIT_03505"/>
<evidence type="ECO:0000313" key="3">
    <source>
        <dbReference type="Proteomes" id="UP000188324"/>
    </source>
</evidence>
<accession>A0A1Q2CD67</accession>
<dbReference type="STRING" id="1610493.RPIT_03505"/>
<dbReference type="Gene3D" id="3.30.1050.40">
    <property type="match status" value="1"/>
</dbReference>
<sequence length="140" mass="14631">MFKPSPAVVAALRARFEDHAELDAVLAGRRPDLTGLLLQAAQAPEPLGAVLLAAVARAGCSLLGERHPGASIEVRVPPYAAVQIGFDSGPRHTRGTPPNVVEMDPETFAALAAGRLDWAEAPLRASGAHAAETERAFPLL</sequence>
<feature type="domain" description="Bacterial SCP orthologue" evidence="1">
    <location>
        <begin position="52"/>
        <end position="139"/>
    </location>
</feature>
<dbReference type="EMBL" id="CP019605">
    <property type="protein sequence ID" value="AQP43995.1"/>
    <property type="molecule type" value="Genomic_DNA"/>
</dbReference>